<dbReference type="AlphaFoldDB" id="A0A7C8ILN1"/>
<dbReference type="PRINTS" id="PR00081">
    <property type="entry name" value="GDHRDH"/>
</dbReference>
<dbReference type="EMBL" id="WUBL01000086">
    <property type="protein sequence ID" value="KAF2966580.1"/>
    <property type="molecule type" value="Genomic_DNA"/>
</dbReference>
<accession>A0A7C8ILN1</accession>
<proteinExistence type="inferred from homology"/>
<dbReference type="GO" id="GO:0044283">
    <property type="term" value="P:small molecule biosynthetic process"/>
    <property type="evidence" value="ECO:0007669"/>
    <property type="project" value="UniProtKB-ARBA"/>
</dbReference>
<dbReference type="InParanoid" id="A0A7C8ILN1"/>
<dbReference type="InterPro" id="IPR036291">
    <property type="entry name" value="NAD(P)-bd_dom_sf"/>
</dbReference>
<dbReference type="PROSITE" id="PS00061">
    <property type="entry name" value="ADH_SHORT"/>
    <property type="match status" value="1"/>
</dbReference>
<dbReference type="InterPro" id="IPR020904">
    <property type="entry name" value="Sc_DH/Rdtase_CS"/>
</dbReference>
<dbReference type="SUPFAM" id="SSF51735">
    <property type="entry name" value="NAD(P)-binding Rossmann-fold domains"/>
    <property type="match status" value="1"/>
</dbReference>
<dbReference type="PROSITE" id="PS51471">
    <property type="entry name" value="FE2OG_OXY"/>
    <property type="match status" value="1"/>
</dbReference>
<dbReference type="PANTHER" id="PTHR48107">
    <property type="entry name" value="NADPH-DEPENDENT ALDEHYDE REDUCTASE-LIKE PROTEIN, CHLOROPLASTIC-RELATED"/>
    <property type="match status" value="1"/>
</dbReference>
<dbReference type="PANTHER" id="PTHR48107:SF7">
    <property type="entry name" value="RE15974P"/>
    <property type="match status" value="1"/>
</dbReference>
<sequence>MAANHLLSFNGKIAIITGASKGIGKASAVALARLGATVIINYSSDEQAAQDALAEVQRLGTGEARIVRADAGTIPGVQSLVKQTVDAYGKIDVVISNAGVMPMKDLEHTTEADFDRTFAINVKGPYFLAQAAAEHMSRGSHIILTSTTLCAASTVMPGYLLYNSTKGAIEQMTRVMSKDLGRKGILVNAVAPGPTGTELFFRGKSEEVLKTVASFNPQGRIGTPEEIAETIVFLAQSSWVSDIGPILSPTATEVERHRTVEAVRHASTTFGFFNLVGHGISQTQLYRIFECSKLFFDLPEEKRMKVHVGQALGRSFRGWEPPLIQQHHDADINFVETFIVGREVPADDPDAGTFLTGPNLWPDLPKEKFQDIILAYQARMVELSHVIIRILVQGLPEAWGCPLDVLDGLTVDPAIPMRMLHYGPVKENNPLQFGVAPHTDFSAITILLQQPGTEGLQVWYPPTEDWIPVPVTEDGFVINIGDLMQQYTAGYYRSARHRVITFSEENKHRYSVAFFLDGNLRFKTKALDGSGNEIVVGEYVYSCLNRTLGTRGPSL</sequence>
<name>A0A7C8ILN1_9PEZI</name>
<dbReference type="PRINTS" id="PR00080">
    <property type="entry name" value="SDRFAMILY"/>
</dbReference>
<dbReference type="Pfam" id="PF03171">
    <property type="entry name" value="2OG-FeII_Oxy"/>
    <property type="match status" value="1"/>
</dbReference>
<organism evidence="5 6">
    <name type="scientific">Xylaria multiplex</name>
    <dbReference type="NCBI Taxonomy" id="323545"/>
    <lineage>
        <taxon>Eukaryota</taxon>
        <taxon>Fungi</taxon>
        <taxon>Dikarya</taxon>
        <taxon>Ascomycota</taxon>
        <taxon>Pezizomycotina</taxon>
        <taxon>Sordariomycetes</taxon>
        <taxon>Xylariomycetidae</taxon>
        <taxon>Xylariales</taxon>
        <taxon>Xylariaceae</taxon>
        <taxon>Xylaria</taxon>
    </lineage>
</organism>
<feature type="domain" description="Fe2OG dioxygenase" evidence="4">
    <location>
        <begin position="413"/>
        <end position="518"/>
    </location>
</feature>
<reference evidence="5 6" key="1">
    <citation type="submission" date="2019-12" db="EMBL/GenBank/DDBJ databases">
        <title>Draft genome sequence of the ascomycete Xylaria multiplex DSM 110363.</title>
        <authorList>
            <person name="Buettner E."/>
            <person name="Kellner H."/>
        </authorList>
    </citation>
    <scope>NUCLEOTIDE SEQUENCE [LARGE SCALE GENOMIC DNA]</scope>
    <source>
        <strain evidence="5 6">DSM 110363</strain>
    </source>
</reference>
<dbReference type="SMART" id="SM00822">
    <property type="entry name" value="PKS_KR"/>
    <property type="match status" value="1"/>
</dbReference>
<dbReference type="Gene3D" id="2.60.120.330">
    <property type="entry name" value="B-lactam Antibiotic, Isopenicillin N Synthase, Chain"/>
    <property type="match status" value="1"/>
</dbReference>
<keyword evidence="6" id="KW-1185">Reference proteome</keyword>
<evidence type="ECO:0000256" key="3">
    <source>
        <dbReference type="ARBA" id="ARBA00023002"/>
    </source>
</evidence>
<keyword evidence="3" id="KW-0560">Oxidoreductase</keyword>
<dbReference type="InterPro" id="IPR027443">
    <property type="entry name" value="IPNS-like_sf"/>
</dbReference>
<comment type="similarity">
    <text evidence="1">Belongs to the short-chain dehydrogenases/reductases (SDR) family.</text>
</comment>
<gene>
    <name evidence="5" type="ORF">GQX73_g6995</name>
</gene>
<dbReference type="FunFam" id="3.40.50.720:FF:000084">
    <property type="entry name" value="Short-chain dehydrogenase reductase"/>
    <property type="match status" value="1"/>
</dbReference>
<comment type="caution">
    <text evidence="5">The sequence shown here is derived from an EMBL/GenBank/DDBJ whole genome shotgun (WGS) entry which is preliminary data.</text>
</comment>
<dbReference type="InterPro" id="IPR044861">
    <property type="entry name" value="IPNS-like_FE2OG_OXY"/>
</dbReference>
<evidence type="ECO:0000256" key="1">
    <source>
        <dbReference type="ARBA" id="ARBA00006484"/>
    </source>
</evidence>
<dbReference type="InterPro" id="IPR057326">
    <property type="entry name" value="KR_dom"/>
</dbReference>
<dbReference type="GO" id="GO:0016614">
    <property type="term" value="F:oxidoreductase activity, acting on CH-OH group of donors"/>
    <property type="evidence" value="ECO:0007669"/>
    <property type="project" value="UniProtKB-ARBA"/>
</dbReference>
<dbReference type="Proteomes" id="UP000481858">
    <property type="component" value="Unassembled WGS sequence"/>
</dbReference>
<dbReference type="Pfam" id="PF14226">
    <property type="entry name" value="DIOX_N"/>
    <property type="match status" value="1"/>
</dbReference>
<evidence type="ECO:0000259" key="4">
    <source>
        <dbReference type="PROSITE" id="PS51471"/>
    </source>
</evidence>
<evidence type="ECO:0000313" key="5">
    <source>
        <dbReference type="EMBL" id="KAF2966580.1"/>
    </source>
</evidence>
<evidence type="ECO:0000313" key="6">
    <source>
        <dbReference type="Proteomes" id="UP000481858"/>
    </source>
</evidence>
<evidence type="ECO:0000256" key="2">
    <source>
        <dbReference type="ARBA" id="ARBA00022857"/>
    </source>
</evidence>
<dbReference type="Pfam" id="PF13561">
    <property type="entry name" value="adh_short_C2"/>
    <property type="match status" value="1"/>
</dbReference>
<dbReference type="InterPro" id="IPR005123">
    <property type="entry name" value="Oxoglu/Fe-dep_dioxygenase_dom"/>
</dbReference>
<dbReference type="SUPFAM" id="SSF51197">
    <property type="entry name" value="Clavaminate synthase-like"/>
    <property type="match status" value="1"/>
</dbReference>
<dbReference type="Gene3D" id="3.40.50.720">
    <property type="entry name" value="NAD(P)-binding Rossmann-like Domain"/>
    <property type="match status" value="1"/>
</dbReference>
<dbReference type="InterPro" id="IPR002347">
    <property type="entry name" value="SDR_fam"/>
</dbReference>
<dbReference type="InterPro" id="IPR026992">
    <property type="entry name" value="DIOX_N"/>
</dbReference>
<protein>
    <recommendedName>
        <fullName evidence="4">Fe2OG dioxygenase domain-containing protein</fullName>
    </recommendedName>
</protein>
<keyword evidence="2" id="KW-0521">NADP</keyword>
<dbReference type="OrthoDB" id="288590at2759"/>